<evidence type="ECO:0000256" key="9">
    <source>
        <dbReference type="SAM" id="SignalP"/>
    </source>
</evidence>
<dbReference type="EMBL" id="CAJFCJ010000001">
    <property type="protein sequence ID" value="CAD5110744.1"/>
    <property type="molecule type" value="Genomic_DNA"/>
</dbReference>
<comment type="caution">
    <text evidence="11">The sequence shown here is derived from an EMBL/GenBank/DDBJ whole genome shotgun (WGS) entry which is preliminary data.</text>
</comment>
<keyword evidence="6" id="KW-0106">Calcium</keyword>
<dbReference type="InterPro" id="IPR046450">
    <property type="entry name" value="PA_dom_sf"/>
</dbReference>
<evidence type="ECO:0000259" key="10">
    <source>
        <dbReference type="Pfam" id="PF02225"/>
    </source>
</evidence>
<evidence type="ECO:0000256" key="7">
    <source>
        <dbReference type="RuleBase" id="RU361193"/>
    </source>
</evidence>
<feature type="active site" description="Proton donor" evidence="5">
    <location>
        <position position="126"/>
    </location>
</feature>
<dbReference type="GO" id="GO:0005509">
    <property type="term" value="F:calcium ion binding"/>
    <property type="evidence" value="ECO:0007669"/>
    <property type="project" value="InterPro"/>
</dbReference>
<dbReference type="Gene3D" id="3.50.30.30">
    <property type="match status" value="1"/>
</dbReference>
<keyword evidence="3" id="KW-0256">Endoplasmic reticulum</keyword>
<dbReference type="PANTHER" id="PTHR45679:SF2">
    <property type="entry name" value="ER DEGRADATION-ENHANCING ALPHA-MANNOSIDASE-LIKE PROTEIN 3"/>
    <property type="match status" value="1"/>
</dbReference>
<dbReference type="InterPro" id="IPR044674">
    <property type="entry name" value="EDEM1/2/3"/>
</dbReference>
<evidence type="ECO:0000256" key="5">
    <source>
        <dbReference type="PIRSR" id="PIRSR601382-1"/>
    </source>
</evidence>
<dbReference type="GO" id="GO:1904380">
    <property type="term" value="P:endoplasmic reticulum mannose trimming"/>
    <property type="evidence" value="ECO:0007669"/>
    <property type="project" value="InterPro"/>
</dbReference>
<gene>
    <name evidence="11" type="ORF">DGYR_LOCUS107</name>
</gene>
<dbReference type="InterPro" id="IPR036026">
    <property type="entry name" value="Seven-hairpin_glycosidases"/>
</dbReference>
<keyword evidence="4" id="KW-0325">Glycoprotein</keyword>
<evidence type="ECO:0000256" key="1">
    <source>
        <dbReference type="ARBA" id="ARBA00004240"/>
    </source>
</evidence>
<dbReference type="InterPro" id="IPR001382">
    <property type="entry name" value="Glyco_hydro_47"/>
</dbReference>
<feature type="active site" evidence="5">
    <location>
        <position position="383"/>
    </location>
</feature>
<comment type="subcellular location">
    <subcellularLocation>
        <location evidence="1">Endoplasmic reticulum</location>
    </subcellularLocation>
</comment>
<dbReference type="Pfam" id="PF02225">
    <property type="entry name" value="PA"/>
    <property type="match status" value="1"/>
</dbReference>
<organism evidence="11 12">
    <name type="scientific">Dimorphilus gyrociliatus</name>
    <dbReference type="NCBI Taxonomy" id="2664684"/>
    <lineage>
        <taxon>Eukaryota</taxon>
        <taxon>Metazoa</taxon>
        <taxon>Spiralia</taxon>
        <taxon>Lophotrochozoa</taxon>
        <taxon>Annelida</taxon>
        <taxon>Polychaeta</taxon>
        <taxon>Polychaeta incertae sedis</taxon>
        <taxon>Dinophilidae</taxon>
        <taxon>Dimorphilus</taxon>
    </lineage>
</organism>
<comment type="similarity">
    <text evidence="2 7">Belongs to the glycosyl hydrolase 47 family.</text>
</comment>
<dbReference type="GO" id="GO:0005975">
    <property type="term" value="P:carbohydrate metabolic process"/>
    <property type="evidence" value="ECO:0007669"/>
    <property type="project" value="InterPro"/>
</dbReference>
<feature type="chain" id="PRO_5029907737" description="alpha-1,2-Mannosidase" evidence="9">
    <location>
        <begin position="24"/>
        <end position="981"/>
    </location>
</feature>
<feature type="region of interest" description="Disordered" evidence="8">
    <location>
        <begin position="904"/>
        <end position="981"/>
    </location>
</feature>
<keyword evidence="9" id="KW-0732">Signal</keyword>
<feature type="domain" description="PA" evidence="10">
    <location>
        <begin position="639"/>
        <end position="731"/>
    </location>
</feature>
<sequence>MRILRWCIVTILFCMICRELTEAMSKNEKRHWRDKIIEMFRHGYSSYMTYAYPADELMPLSCKGRYRGSEPSRGDIDESLGNYSLTLIDTLDTLAVLGEVNEFESGVKRVIENVRFDTNVVVSVFEMNIRVIGGLLGAHILADNFKENGISMSWYKNELLTLATDAAERLLPAFNTTTGIPLPRINLKHGTKYLSNFKETCTACAGTMILEMAALSRLTGQRIFEEKAVRALDALWSLRHRGTDLMGTILNVHSGEWIRRDSGLGAGIDSYYEYLLKAYILLGEDKYLHRFSVHYAALKKHVHQSGKSLPVDVHMHKPESNAKAHVDALLAFWPGLQVLAGDVSSAIELHELLHQVTERHGFLPEAFTTDFRVHWAHHPLRPEFIESTYLLYEATNDPHYLRVGADMIRKIDEHTRVDCGFAAIKNVNTRVLDDQMDSFVLAETFKYLYLLFSEPEDLIVDPHKFLLTTEAHLLPLSTVMQKSPTNATFNLNYSQRTCPNSAFNVEKLRSPLRDIVQESCPRSGGDGRRRLEARQFSADNSNHLEELRKMGVKLVTMKDGRVQLVHSMVDADSPKQAQDGLLFMQEMIEMTKNSQDQGNLQEPRIVQFLSSPFLGHKVLNGGPAQFGKDLKELGQNGIEGELAKAEPYKGCSSLTNTKEVYNKIVIVERGACMFIDKARNLQAAGASGGIVIDDTPGSSRETSTLFAMSGDGKDDVTIPLIFLYHKEGEELTDILSKHSELKVMIAFTPKSTDSILERATADSSQDSGVKSVDGKPTDASTEVKHHLSIEEVKAELRYLISDIKDTELHSDDFAVRFTIDIINGHQQKVPEYNRDAISNAASDRLIEIISSKIHISPGTANILRTLVKAVCSGSAMELNAYESVVIRELKKMLDVYIEARDERNNNRGESLPDPPSNPQVIESTDEVEQIDIVEEISQKEDDSIVSEEMPNDNTAQNDETMQEEAIEKFDDRTSSDNRDEL</sequence>
<proteinExistence type="inferred from homology"/>
<dbReference type="Gene3D" id="1.50.10.10">
    <property type="match status" value="1"/>
</dbReference>
<keyword evidence="6" id="KW-0479">Metal-binding</keyword>
<protein>
    <recommendedName>
        <fullName evidence="7">alpha-1,2-Mannosidase</fullName>
        <ecNumber evidence="7">3.2.1.-</ecNumber>
    </recommendedName>
</protein>
<dbReference type="SUPFAM" id="SSF48225">
    <property type="entry name" value="Seven-hairpin glycosidases"/>
    <property type="match status" value="1"/>
</dbReference>
<feature type="active site" evidence="5">
    <location>
        <position position="269"/>
    </location>
</feature>
<dbReference type="OrthoDB" id="8118055at2759"/>
<dbReference type="InterPro" id="IPR012341">
    <property type="entry name" value="6hp_glycosidase-like_sf"/>
</dbReference>
<feature type="region of interest" description="Disordered" evidence="8">
    <location>
        <begin position="758"/>
        <end position="779"/>
    </location>
</feature>
<dbReference type="GO" id="GO:0016020">
    <property type="term" value="C:membrane"/>
    <property type="evidence" value="ECO:0007669"/>
    <property type="project" value="InterPro"/>
</dbReference>
<dbReference type="Pfam" id="PF01532">
    <property type="entry name" value="Glyco_hydro_47"/>
    <property type="match status" value="1"/>
</dbReference>
<keyword evidence="7" id="KW-0378">Hydrolase</keyword>
<evidence type="ECO:0000256" key="8">
    <source>
        <dbReference type="SAM" id="MobiDB-lite"/>
    </source>
</evidence>
<dbReference type="SUPFAM" id="SSF52025">
    <property type="entry name" value="PA domain"/>
    <property type="match status" value="1"/>
</dbReference>
<evidence type="ECO:0000256" key="4">
    <source>
        <dbReference type="ARBA" id="ARBA00023180"/>
    </source>
</evidence>
<keyword evidence="12" id="KW-1185">Reference proteome</keyword>
<feature type="binding site" evidence="6">
    <location>
        <position position="469"/>
    </location>
    <ligand>
        <name>Ca(2+)</name>
        <dbReference type="ChEBI" id="CHEBI:29108"/>
    </ligand>
</feature>
<evidence type="ECO:0000256" key="3">
    <source>
        <dbReference type="ARBA" id="ARBA00022824"/>
    </source>
</evidence>
<dbReference type="GO" id="GO:0044322">
    <property type="term" value="C:endoplasmic reticulum quality control compartment"/>
    <property type="evidence" value="ECO:0007669"/>
    <property type="project" value="GOC"/>
</dbReference>
<comment type="cofactor">
    <cofactor evidence="6">
        <name>Ca(2+)</name>
        <dbReference type="ChEBI" id="CHEBI:29108"/>
    </cofactor>
</comment>
<dbReference type="EC" id="3.2.1.-" evidence="7"/>
<feature type="compositionally biased region" description="Basic and acidic residues" evidence="8">
    <location>
        <begin position="965"/>
        <end position="981"/>
    </location>
</feature>
<dbReference type="InterPro" id="IPR003137">
    <property type="entry name" value="PA_domain"/>
</dbReference>
<name>A0A7I8V6D6_9ANNE</name>
<dbReference type="GO" id="GO:0004571">
    <property type="term" value="F:mannosyl-oligosaccharide 1,2-alpha-mannosidase activity"/>
    <property type="evidence" value="ECO:0007669"/>
    <property type="project" value="InterPro"/>
</dbReference>
<feature type="signal peptide" evidence="9">
    <location>
        <begin position="1"/>
        <end position="23"/>
    </location>
</feature>
<evidence type="ECO:0000313" key="12">
    <source>
        <dbReference type="Proteomes" id="UP000549394"/>
    </source>
</evidence>
<dbReference type="AlphaFoldDB" id="A0A7I8V6D6"/>
<evidence type="ECO:0000313" key="11">
    <source>
        <dbReference type="EMBL" id="CAD5110744.1"/>
    </source>
</evidence>
<feature type="compositionally biased region" description="Acidic residues" evidence="8">
    <location>
        <begin position="923"/>
        <end position="934"/>
    </location>
</feature>
<evidence type="ECO:0000256" key="6">
    <source>
        <dbReference type="PIRSR" id="PIRSR601382-2"/>
    </source>
</evidence>
<reference evidence="11 12" key="1">
    <citation type="submission" date="2020-08" db="EMBL/GenBank/DDBJ databases">
        <authorList>
            <person name="Hejnol A."/>
        </authorList>
    </citation>
    <scope>NUCLEOTIDE SEQUENCE [LARGE SCALE GENOMIC DNA]</scope>
</reference>
<keyword evidence="7" id="KW-0326">Glycosidase</keyword>
<dbReference type="PANTHER" id="PTHR45679">
    <property type="entry name" value="ER DEGRADATION-ENHANCING ALPHA-MANNOSIDASE-LIKE PROTEIN 2"/>
    <property type="match status" value="1"/>
</dbReference>
<dbReference type="PRINTS" id="PR00747">
    <property type="entry name" value="GLYHDRLASE47"/>
</dbReference>
<evidence type="ECO:0000256" key="2">
    <source>
        <dbReference type="ARBA" id="ARBA00007658"/>
    </source>
</evidence>
<feature type="active site" description="Proton donor" evidence="5">
    <location>
        <position position="365"/>
    </location>
</feature>
<accession>A0A7I8V6D6</accession>
<dbReference type="Proteomes" id="UP000549394">
    <property type="component" value="Unassembled WGS sequence"/>
</dbReference>